<evidence type="ECO:0000256" key="1">
    <source>
        <dbReference type="PROSITE-ProRule" id="PRU00339"/>
    </source>
</evidence>
<evidence type="ECO:0008006" key="5">
    <source>
        <dbReference type="Google" id="ProtNLM"/>
    </source>
</evidence>
<dbReference type="PANTHER" id="PTHR10098:SF108">
    <property type="entry name" value="TETRATRICOPEPTIDE REPEAT PROTEIN 28"/>
    <property type="match status" value="1"/>
</dbReference>
<accession>A0A078AHX3</accession>
<keyword evidence="4" id="KW-1185">Reference proteome</keyword>
<dbReference type="AlphaFoldDB" id="A0A078AHX3"/>
<reference evidence="3 4" key="1">
    <citation type="submission" date="2014-06" db="EMBL/GenBank/DDBJ databases">
        <authorList>
            <person name="Swart Estienne"/>
        </authorList>
    </citation>
    <scope>NUCLEOTIDE SEQUENCE [LARGE SCALE GENOMIC DNA]</scope>
    <source>
        <strain evidence="3 4">130c</strain>
    </source>
</reference>
<gene>
    <name evidence="3" type="primary">Contig7602.g381</name>
    <name evidence="3" type="ORF">STYLEM_10529</name>
</gene>
<dbReference type="InterPro" id="IPR019734">
    <property type="entry name" value="TPR_rpt"/>
</dbReference>
<name>A0A078AHX3_STYLE</name>
<protein>
    <recommendedName>
        <fullName evidence="5">Tpr domain containing protein</fullName>
    </recommendedName>
</protein>
<evidence type="ECO:0000256" key="2">
    <source>
        <dbReference type="SAM" id="MobiDB-lite"/>
    </source>
</evidence>
<dbReference type="OrthoDB" id="286233at2759"/>
<evidence type="ECO:0000313" key="4">
    <source>
        <dbReference type="Proteomes" id="UP000039865"/>
    </source>
</evidence>
<proteinExistence type="predicted"/>
<dbReference type="Gene3D" id="1.25.40.10">
    <property type="entry name" value="Tetratricopeptide repeat domain"/>
    <property type="match status" value="2"/>
</dbReference>
<evidence type="ECO:0000313" key="3">
    <source>
        <dbReference type="EMBL" id="CDW81511.1"/>
    </source>
</evidence>
<feature type="repeat" description="TPR" evidence="1">
    <location>
        <begin position="154"/>
        <end position="187"/>
    </location>
</feature>
<organism evidence="3 4">
    <name type="scientific">Stylonychia lemnae</name>
    <name type="common">Ciliate</name>
    <dbReference type="NCBI Taxonomy" id="5949"/>
    <lineage>
        <taxon>Eukaryota</taxon>
        <taxon>Sar</taxon>
        <taxon>Alveolata</taxon>
        <taxon>Ciliophora</taxon>
        <taxon>Intramacronucleata</taxon>
        <taxon>Spirotrichea</taxon>
        <taxon>Stichotrichia</taxon>
        <taxon>Sporadotrichida</taxon>
        <taxon>Oxytrichidae</taxon>
        <taxon>Stylonychinae</taxon>
        <taxon>Stylonychia</taxon>
    </lineage>
</organism>
<dbReference type="OMA" id="PNQQYDD"/>
<dbReference type="InterPro" id="IPR011990">
    <property type="entry name" value="TPR-like_helical_dom_sf"/>
</dbReference>
<dbReference type="EMBL" id="CCKQ01010017">
    <property type="protein sequence ID" value="CDW81511.1"/>
    <property type="molecule type" value="Genomic_DNA"/>
</dbReference>
<dbReference type="InParanoid" id="A0A078AHX3"/>
<dbReference type="PANTHER" id="PTHR10098">
    <property type="entry name" value="RAPSYN-RELATED"/>
    <property type="match status" value="1"/>
</dbReference>
<dbReference type="Pfam" id="PF13181">
    <property type="entry name" value="TPR_8"/>
    <property type="match status" value="2"/>
</dbReference>
<dbReference type="SMART" id="SM00028">
    <property type="entry name" value="TPR"/>
    <property type="match status" value="4"/>
</dbReference>
<keyword evidence="1" id="KW-0802">TPR repeat</keyword>
<feature type="region of interest" description="Disordered" evidence="2">
    <location>
        <begin position="386"/>
        <end position="422"/>
    </location>
</feature>
<sequence>MEIISTTHCIFNITCLPNTSNAGYSQTNKSTIRGAYFSASPERARAKPAPAGALNSKTLAEENLKGFRLRNLQKESDLPLRVNQPQRIELPIYFNTPKRKEDILSKNRMNNKSGPGLNMSYADSYNRIAAQKRLKDYNILAFACKRAGKSRDEGRAYYSTGVLYDNLGKYKQAIDQYKRFLQVCKAIGDVHGEALSYNCIGVDYMKLGENENNLYKDAIEYHTKHKEIADVAGKFLAHINLGIIYNNIGDHEKSSINHQFALRYAIQMSSVAGQSVAIGNLGKVGGKNVYAQMNQEKLQMFVERYLELSNELKYRKGESGAYMQLGELLTQKGDYDTSTKHFYRAMKIAEETGDPEMKEQAKVNFGMANASMKWHNHVTNILQVIQSDQQHKEDEDDDDDQEETGSHMIKQSSKLLPDINKK</sequence>
<feature type="compositionally biased region" description="Acidic residues" evidence="2">
    <location>
        <begin position="394"/>
        <end position="403"/>
    </location>
</feature>
<dbReference type="SUPFAM" id="SSF48452">
    <property type="entry name" value="TPR-like"/>
    <property type="match status" value="2"/>
</dbReference>
<feature type="repeat" description="TPR" evidence="1">
    <location>
        <begin position="319"/>
        <end position="352"/>
    </location>
</feature>
<dbReference type="PROSITE" id="PS50005">
    <property type="entry name" value="TPR"/>
    <property type="match status" value="2"/>
</dbReference>
<dbReference type="Proteomes" id="UP000039865">
    <property type="component" value="Unassembled WGS sequence"/>
</dbReference>